<dbReference type="Gene3D" id="2.60.120.1440">
    <property type="match status" value="1"/>
</dbReference>
<reference evidence="5" key="1">
    <citation type="journal article" date="2019" name="Int. J. Syst. Evol. Microbiol.">
        <title>The Global Catalogue of Microorganisms (GCM) 10K type strain sequencing project: providing services to taxonomists for standard genome sequencing and annotation.</title>
        <authorList>
            <consortium name="The Broad Institute Genomics Platform"/>
            <consortium name="The Broad Institute Genome Sequencing Center for Infectious Disease"/>
            <person name="Wu L."/>
            <person name="Ma J."/>
        </authorList>
    </citation>
    <scope>NUCLEOTIDE SEQUENCE [LARGE SCALE GENOMIC DNA]</scope>
    <source>
        <strain evidence="5">JCM 17925</strain>
    </source>
</reference>
<dbReference type="InterPro" id="IPR006860">
    <property type="entry name" value="FecR"/>
</dbReference>
<dbReference type="Pfam" id="PF04773">
    <property type="entry name" value="FecR"/>
    <property type="match status" value="1"/>
</dbReference>
<organism evidence="4 5">
    <name type="scientific">Nibrella viscosa</name>
    <dbReference type="NCBI Taxonomy" id="1084524"/>
    <lineage>
        <taxon>Bacteria</taxon>
        <taxon>Pseudomonadati</taxon>
        <taxon>Bacteroidota</taxon>
        <taxon>Cytophagia</taxon>
        <taxon>Cytophagales</taxon>
        <taxon>Spirosomataceae</taxon>
        <taxon>Nibrella</taxon>
    </lineage>
</organism>
<dbReference type="Pfam" id="PF16344">
    <property type="entry name" value="FecR_C"/>
    <property type="match status" value="1"/>
</dbReference>
<evidence type="ECO:0000259" key="2">
    <source>
        <dbReference type="Pfam" id="PF04773"/>
    </source>
</evidence>
<evidence type="ECO:0000256" key="1">
    <source>
        <dbReference type="SAM" id="MobiDB-lite"/>
    </source>
</evidence>
<dbReference type="RefSeq" id="WP_345263256.1">
    <property type="nucleotide sequence ID" value="NZ_BAABHB010000001.1"/>
</dbReference>
<dbReference type="InterPro" id="IPR032508">
    <property type="entry name" value="FecR_C"/>
</dbReference>
<protein>
    <recommendedName>
        <fullName evidence="6">FecR family protein</fullName>
    </recommendedName>
</protein>
<evidence type="ECO:0000313" key="4">
    <source>
        <dbReference type="EMBL" id="GAA4395782.1"/>
    </source>
</evidence>
<name>A0ABP8JT51_9BACT</name>
<dbReference type="PIRSF" id="PIRSF018266">
    <property type="entry name" value="FecR"/>
    <property type="match status" value="1"/>
</dbReference>
<evidence type="ECO:0000259" key="3">
    <source>
        <dbReference type="Pfam" id="PF16344"/>
    </source>
</evidence>
<dbReference type="PANTHER" id="PTHR30273">
    <property type="entry name" value="PERIPLASMIC SIGNAL SENSOR AND SIGMA FACTOR ACTIVATOR FECR-RELATED"/>
    <property type="match status" value="1"/>
</dbReference>
<dbReference type="Proteomes" id="UP001500936">
    <property type="component" value="Unassembled WGS sequence"/>
</dbReference>
<dbReference type="PANTHER" id="PTHR30273:SF2">
    <property type="entry name" value="PROTEIN FECR"/>
    <property type="match status" value="1"/>
</dbReference>
<comment type="caution">
    <text evidence="4">The sequence shown here is derived from an EMBL/GenBank/DDBJ whole genome shotgun (WGS) entry which is preliminary data.</text>
</comment>
<dbReference type="InterPro" id="IPR012373">
    <property type="entry name" value="Ferrdict_sens_TM"/>
</dbReference>
<keyword evidence="5" id="KW-1185">Reference proteome</keyword>
<dbReference type="Gene3D" id="1.10.10.1320">
    <property type="entry name" value="Anti-sigma factor, zinc-finger domain"/>
    <property type="match status" value="1"/>
</dbReference>
<feature type="domain" description="Protein FecR C-terminal" evidence="3">
    <location>
        <begin position="298"/>
        <end position="362"/>
    </location>
</feature>
<evidence type="ECO:0000313" key="5">
    <source>
        <dbReference type="Proteomes" id="UP001500936"/>
    </source>
</evidence>
<proteinExistence type="predicted"/>
<feature type="compositionally biased region" description="Polar residues" evidence="1">
    <location>
        <begin position="76"/>
        <end position="87"/>
    </location>
</feature>
<feature type="domain" description="FecR protein" evidence="2">
    <location>
        <begin position="164"/>
        <end position="255"/>
    </location>
</feature>
<dbReference type="EMBL" id="BAABHB010000001">
    <property type="protein sequence ID" value="GAA4395782.1"/>
    <property type="molecule type" value="Genomic_DNA"/>
</dbReference>
<evidence type="ECO:0008006" key="6">
    <source>
        <dbReference type="Google" id="ProtNLM"/>
    </source>
</evidence>
<gene>
    <name evidence="4" type="ORF">GCM10023187_03130</name>
</gene>
<accession>A0ABP8JT51</accession>
<dbReference type="Gene3D" id="3.55.50.30">
    <property type="match status" value="1"/>
</dbReference>
<feature type="region of interest" description="Disordered" evidence="1">
    <location>
        <begin position="76"/>
        <end position="116"/>
    </location>
</feature>
<dbReference type="InterPro" id="IPR041916">
    <property type="entry name" value="Anti_sigma_zinc_sf"/>
</dbReference>
<sequence>MDTPEHPMNDDLLGKYLAGEADAAESERVRQWLGEDKVYQQEFDRFEQIWEAAGQLNREAPVDTDAAWLTIKSRMAATSSPAPTTQDPTVPAPRQAAPPPPLSPVESNPTEEANIRPLLSRGATPWRTYWRAAAMIALVCTLGWLAFQKYLNKPEPAAVAIQSVTTTNQKQERTLPDGTKVTLNRGSRLSFPQEFSGDSREVTLSGEAFFEVTPDPARPFRIRAKGTTVQVLGTSFSVRAYDENVKVAVRTGKVKFTAKQKEVTLVKNETAAFDAAGDTIRKLPKLDANLFAYKTGQLVFKDERLSDVVRTLNEVYQADIHLSNPGLQNCRLTVRFDNQSLDYVLTVTAETLGLRVRREGTRTVLEGDGCAQ</sequence>